<evidence type="ECO:0000313" key="3">
    <source>
        <dbReference type="Proteomes" id="UP001500037"/>
    </source>
</evidence>
<keyword evidence="3" id="KW-1185">Reference proteome</keyword>
<gene>
    <name evidence="2" type="ORF">GCM10009665_23190</name>
</gene>
<reference evidence="2 3" key="1">
    <citation type="journal article" date="2019" name="Int. J. Syst. Evol. Microbiol.">
        <title>The Global Catalogue of Microorganisms (GCM) 10K type strain sequencing project: providing services to taxonomists for standard genome sequencing and annotation.</title>
        <authorList>
            <consortium name="The Broad Institute Genomics Platform"/>
            <consortium name="The Broad Institute Genome Sequencing Center for Infectious Disease"/>
            <person name="Wu L."/>
            <person name="Ma J."/>
        </authorList>
    </citation>
    <scope>NUCLEOTIDE SEQUENCE [LARGE SCALE GENOMIC DNA]</scope>
    <source>
        <strain evidence="2 3">JCM 13004</strain>
    </source>
</reference>
<protein>
    <submittedName>
        <fullName evidence="2">Uncharacterized protein</fullName>
    </submittedName>
</protein>
<name>A0ABN1W3N0_9ACTN</name>
<dbReference type="RefSeq" id="WP_344441274.1">
    <property type="nucleotide sequence ID" value="NZ_BAAALF010000030.1"/>
</dbReference>
<accession>A0ABN1W3N0</accession>
<comment type="caution">
    <text evidence="2">The sequence shown here is derived from an EMBL/GenBank/DDBJ whole genome shotgun (WGS) entry which is preliminary data.</text>
</comment>
<evidence type="ECO:0000256" key="1">
    <source>
        <dbReference type="SAM" id="MobiDB-lite"/>
    </source>
</evidence>
<evidence type="ECO:0000313" key="2">
    <source>
        <dbReference type="EMBL" id="GAA1232294.1"/>
    </source>
</evidence>
<proteinExistence type="predicted"/>
<feature type="region of interest" description="Disordered" evidence="1">
    <location>
        <begin position="1"/>
        <end position="73"/>
    </location>
</feature>
<dbReference type="EMBL" id="BAAALF010000030">
    <property type="protein sequence ID" value="GAA1232294.1"/>
    <property type="molecule type" value="Genomic_DNA"/>
</dbReference>
<dbReference type="Proteomes" id="UP001500037">
    <property type="component" value="Unassembled WGS sequence"/>
</dbReference>
<organism evidence="2 3">
    <name type="scientific">Kitasatospora nipponensis</name>
    <dbReference type="NCBI Taxonomy" id="258049"/>
    <lineage>
        <taxon>Bacteria</taxon>
        <taxon>Bacillati</taxon>
        <taxon>Actinomycetota</taxon>
        <taxon>Actinomycetes</taxon>
        <taxon>Kitasatosporales</taxon>
        <taxon>Streptomycetaceae</taxon>
        <taxon>Kitasatospora</taxon>
    </lineage>
</organism>
<sequence length="73" mass="8013">MTHQTNAWRPISDAIAEPSAIRPLPVRSPGTHRPDPEPTAAGCDFFTARTAATPRRYRDLPHAGTVQPEPERA</sequence>